<dbReference type="RefSeq" id="WP_204609975.1">
    <property type="nucleotide sequence ID" value="NZ_BAAAJX010000010.1"/>
</dbReference>
<evidence type="ECO:0008006" key="4">
    <source>
        <dbReference type="Google" id="ProtNLM"/>
    </source>
</evidence>
<comment type="caution">
    <text evidence="2">The sequence shown here is derived from an EMBL/GenBank/DDBJ whole genome shotgun (WGS) entry which is preliminary data.</text>
</comment>
<protein>
    <recommendedName>
        <fullName evidence="4">Asp23/Gls24 family envelope stress response protein</fullName>
    </recommendedName>
</protein>
<name>A0ABP4K4Y9_9MICO</name>
<reference evidence="3" key="1">
    <citation type="journal article" date="2019" name="Int. J. Syst. Evol. Microbiol.">
        <title>The Global Catalogue of Microorganisms (GCM) 10K type strain sequencing project: providing services to taxonomists for standard genome sequencing and annotation.</title>
        <authorList>
            <consortium name="The Broad Institute Genomics Platform"/>
            <consortium name="The Broad Institute Genome Sequencing Center for Infectious Disease"/>
            <person name="Wu L."/>
            <person name="Ma J."/>
        </authorList>
    </citation>
    <scope>NUCLEOTIDE SEQUENCE [LARGE SCALE GENOMIC DNA]</scope>
    <source>
        <strain evidence="3">JCM 12140</strain>
    </source>
</reference>
<evidence type="ECO:0000313" key="2">
    <source>
        <dbReference type="EMBL" id="GAA1493849.1"/>
    </source>
</evidence>
<evidence type="ECO:0000313" key="3">
    <source>
        <dbReference type="Proteomes" id="UP001501742"/>
    </source>
</evidence>
<evidence type="ECO:0000256" key="1">
    <source>
        <dbReference type="SAM" id="MobiDB-lite"/>
    </source>
</evidence>
<sequence>MSDDDQTLPADALPADGLPDADLDGHTFDELAEYLDRGRTPRDPDIESSAACRLALSNMQRLRELSVGAMQRRADTDPDPAREDAWIDGLLATIRAEITSGRDVPVSHPDPRLRLTLTEAAVRNLVRRAGDTTGGIVMGRCTLTGDVSTPGTPITVDLTAAIAYGQVADETAERLRRRVADVLTRHTELVIEQIDVTFDDVYVPQEHP</sequence>
<feature type="region of interest" description="Disordered" evidence="1">
    <location>
        <begin position="1"/>
        <end position="25"/>
    </location>
</feature>
<feature type="compositionally biased region" description="Low complexity" evidence="1">
    <location>
        <begin position="8"/>
        <end position="20"/>
    </location>
</feature>
<proteinExistence type="predicted"/>
<dbReference type="EMBL" id="BAAAJX010000010">
    <property type="protein sequence ID" value="GAA1493849.1"/>
    <property type="molecule type" value="Genomic_DNA"/>
</dbReference>
<gene>
    <name evidence="2" type="ORF">GCM10009627_21950</name>
</gene>
<organism evidence="2 3">
    <name type="scientific">Curtobacterium herbarum</name>
    <dbReference type="NCBI Taxonomy" id="150122"/>
    <lineage>
        <taxon>Bacteria</taxon>
        <taxon>Bacillati</taxon>
        <taxon>Actinomycetota</taxon>
        <taxon>Actinomycetes</taxon>
        <taxon>Micrococcales</taxon>
        <taxon>Microbacteriaceae</taxon>
        <taxon>Curtobacterium</taxon>
    </lineage>
</organism>
<accession>A0ABP4K4Y9</accession>
<keyword evidence="3" id="KW-1185">Reference proteome</keyword>
<dbReference type="Proteomes" id="UP001501742">
    <property type="component" value="Unassembled WGS sequence"/>
</dbReference>